<feature type="signal peptide" evidence="1">
    <location>
        <begin position="1"/>
        <end position="16"/>
    </location>
</feature>
<gene>
    <name evidence="2" type="ORF">B3C1_07756</name>
</gene>
<proteinExistence type="predicted"/>
<dbReference type="Proteomes" id="UP000006755">
    <property type="component" value="Unassembled WGS sequence"/>
</dbReference>
<organism evidence="2 3">
    <name type="scientific">Gallaecimonas xiamenensis 3-C-1</name>
    <dbReference type="NCBI Taxonomy" id="745411"/>
    <lineage>
        <taxon>Bacteria</taxon>
        <taxon>Pseudomonadati</taxon>
        <taxon>Pseudomonadota</taxon>
        <taxon>Gammaproteobacteria</taxon>
        <taxon>Enterobacterales</taxon>
        <taxon>Gallaecimonadaceae</taxon>
        <taxon>Gallaecimonas</taxon>
    </lineage>
</organism>
<dbReference type="SUPFAM" id="SSF53850">
    <property type="entry name" value="Periplasmic binding protein-like II"/>
    <property type="match status" value="1"/>
</dbReference>
<evidence type="ECO:0000256" key="1">
    <source>
        <dbReference type="SAM" id="SignalP"/>
    </source>
</evidence>
<evidence type="ECO:0000313" key="3">
    <source>
        <dbReference type="Proteomes" id="UP000006755"/>
    </source>
</evidence>
<dbReference type="STRING" id="745411.B3C1_07756"/>
<keyword evidence="3" id="KW-1185">Reference proteome</keyword>
<name>K2JY05_9GAMM</name>
<accession>K2JY05</accession>
<feature type="chain" id="PRO_5003859561" evidence="1">
    <location>
        <begin position="17"/>
        <end position="127"/>
    </location>
</feature>
<comment type="caution">
    <text evidence="2">The sequence shown here is derived from an EMBL/GenBank/DDBJ whole genome shotgun (WGS) entry which is preliminary data.</text>
</comment>
<dbReference type="EMBL" id="AMRI01000009">
    <property type="protein sequence ID" value="EKE75154.1"/>
    <property type="molecule type" value="Genomic_DNA"/>
</dbReference>
<keyword evidence="1" id="KW-0732">Signal</keyword>
<dbReference type="eggNOG" id="COG0226">
    <property type="taxonomic scope" value="Bacteria"/>
</dbReference>
<evidence type="ECO:0000313" key="2">
    <source>
        <dbReference type="EMBL" id="EKE75154.1"/>
    </source>
</evidence>
<sequence>MLCAAALMGVSVSAMADIAVIINPGQSQVPADDQIERLFLGKQKGLTPFNLAESQPARDEFNSKVLGKNSSQLKAYWSKLIFTGGGTPPADMADAAAMKAKVAADVNAIGYIPADAVDASVKVIKTL</sequence>
<reference evidence="2 3" key="1">
    <citation type="journal article" date="2012" name="J. Bacteriol.">
        <title>Genome Sequence of Gallaecimonas xiamenensis Type Strain 3-C-1.</title>
        <authorList>
            <person name="Lai Q."/>
            <person name="Wang L."/>
            <person name="Wang W."/>
            <person name="Shao Z."/>
        </authorList>
    </citation>
    <scope>NUCLEOTIDE SEQUENCE [LARGE SCALE GENOMIC DNA]</scope>
    <source>
        <strain evidence="2 3">3-C-1</strain>
    </source>
</reference>
<dbReference type="AlphaFoldDB" id="K2JY05"/>
<dbReference type="Gene3D" id="3.40.190.10">
    <property type="entry name" value="Periplasmic binding protein-like II"/>
    <property type="match status" value="1"/>
</dbReference>
<protein>
    <submittedName>
        <fullName evidence="2">Phosphate ABC transporter substrate-binding protein</fullName>
    </submittedName>
</protein>